<dbReference type="PANTHER" id="PTHR11040:SF44">
    <property type="entry name" value="PROTEIN ZNTC-RELATED"/>
    <property type="match status" value="1"/>
</dbReference>
<evidence type="ECO:0000256" key="2">
    <source>
        <dbReference type="ARBA" id="ARBA00022692"/>
    </source>
</evidence>
<keyword evidence="3 5" id="KW-1133">Transmembrane helix</keyword>
<dbReference type="Pfam" id="PF02535">
    <property type="entry name" value="Zip"/>
    <property type="match status" value="1"/>
</dbReference>
<dbReference type="PANTHER" id="PTHR11040">
    <property type="entry name" value="ZINC/IRON TRANSPORTER"/>
    <property type="match status" value="1"/>
</dbReference>
<dbReference type="GO" id="GO:0005886">
    <property type="term" value="C:plasma membrane"/>
    <property type="evidence" value="ECO:0007669"/>
    <property type="project" value="TreeGrafter"/>
</dbReference>
<evidence type="ECO:0000256" key="3">
    <source>
        <dbReference type="ARBA" id="ARBA00022989"/>
    </source>
</evidence>
<feature type="transmembrane region" description="Helical" evidence="5">
    <location>
        <begin position="251"/>
        <end position="271"/>
    </location>
</feature>
<organism evidence="6 7">
    <name type="scientific">Angomonas deanei</name>
    <dbReference type="NCBI Taxonomy" id="59799"/>
    <lineage>
        <taxon>Eukaryota</taxon>
        <taxon>Discoba</taxon>
        <taxon>Euglenozoa</taxon>
        <taxon>Kinetoplastea</taxon>
        <taxon>Metakinetoplastina</taxon>
        <taxon>Trypanosomatida</taxon>
        <taxon>Trypanosomatidae</taxon>
        <taxon>Strigomonadinae</taxon>
        <taxon>Angomonas</taxon>
    </lineage>
</organism>
<sequence>MLGLDLELAAISERWMKANRQQAAAAAAEEQQQQPLEAIPEKSAVTEVVGGEVEPCENTECPHLKEDCPHTEGCPHTHWHDSTDDCEASHGHSHADIRPPMDMGQVKRVISAVCMEFGVTLHSVFVGLAVGLTTNKELKPLMVALFFHQLFEGMSLGSRLVDAKFADCLQVLLAVVFAVSAPVGIAIATIAVAASPDHMAGTAFVTTLAVLNSLCGGILLYLAFSLLLHDFVSDMNRYGNGEGKGCLRRKCILYFALWFGMGLMALGGEVASKKN</sequence>
<dbReference type="InterPro" id="IPR003689">
    <property type="entry name" value="ZIP"/>
</dbReference>
<name>A0A7G2C2I4_9TRYP</name>
<feature type="transmembrane region" description="Helical" evidence="5">
    <location>
        <begin position="169"/>
        <end position="194"/>
    </location>
</feature>
<evidence type="ECO:0000313" key="6">
    <source>
        <dbReference type="EMBL" id="CAD2213866.1"/>
    </source>
</evidence>
<reference evidence="6 7" key="1">
    <citation type="submission" date="2020-08" db="EMBL/GenBank/DDBJ databases">
        <authorList>
            <person name="Newling K."/>
            <person name="Davey J."/>
            <person name="Forrester S."/>
        </authorList>
    </citation>
    <scope>NUCLEOTIDE SEQUENCE [LARGE SCALE GENOMIC DNA]</scope>
    <source>
        <strain evidence="7">Crithidia deanei Carvalho (ATCC PRA-265)</strain>
    </source>
</reference>
<accession>A0A7G2C2I4</accession>
<dbReference type="GO" id="GO:0005385">
    <property type="term" value="F:zinc ion transmembrane transporter activity"/>
    <property type="evidence" value="ECO:0007669"/>
    <property type="project" value="TreeGrafter"/>
</dbReference>
<dbReference type="OrthoDB" id="1100342at2759"/>
<gene>
    <name evidence="6" type="ORF">ADEAN_000130900</name>
</gene>
<evidence type="ECO:0000256" key="1">
    <source>
        <dbReference type="ARBA" id="ARBA00004141"/>
    </source>
</evidence>
<keyword evidence="7" id="KW-1185">Reference proteome</keyword>
<dbReference type="VEuPathDB" id="TriTrypDB:ADEAN_000130900"/>
<evidence type="ECO:0000256" key="4">
    <source>
        <dbReference type="ARBA" id="ARBA00023136"/>
    </source>
</evidence>
<dbReference type="AlphaFoldDB" id="A0A7G2C2I4"/>
<comment type="subcellular location">
    <subcellularLocation>
        <location evidence="1">Membrane</location>
        <topology evidence="1">Multi-pass membrane protein</topology>
    </subcellularLocation>
</comment>
<dbReference type="EMBL" id="LR877146">
    <property type="protein sequence ID" value="CAD2213866.1"/>
    <property type="molecule type" value="Genomic_DNA"/>
</dbReference>
<keyword evidence="4 5" id="KW-0472">Membrane</keyword>
<evidence type="ECO:0000256" key="5">
    <source>
        <dbReference type="SAM" id="Phobius"/>
    </source>
</evidence>
<protein>
    <submittedName>
        <fullName evidence="6">ZIP Zinc transporter, putative</fullName>
    </submittedName>
</protein>
<feature type="transmembrane region" description="Helical" evidence="5">
    <location>
        <begin position="109"/>
        <end position="132"/>
    </location>
</feature>
<proteinExistence type="predicted"/>
<keyword evidence="2 5" id="KW-0812">Transmembrane</keyword>
<evidence type="ECO:0000313" key="7">
    <source>
        <dbReference type="Proteomes" id="UP000515908"/>
    </source>
</evidence>
<feature type="transmembrane region" description="Helical" evidence="5">
    <location>
        <begin position="200"/>
        <end position="228"/>
    </location>
</feature>
<dbReference type="Proteomes" id="UP000515908">
    <property type="component" value="Chromosome 02"/>
</dbReference>